<comment type="catalytic activity">
    <reaction evidence="1 10">
        <text>a fatty acyl-[ACP] + phosphate = an acyl phosphate + holo-[ACP]</text>
        <dbReference type="Rhea" id="RHEA:42292"/>
        <dbReference type="Rhea" id="RHEA-COMP:9685"/>
        <dbReference type="Rhea" id="RHEA-COMP:14125"/>
        <dbReference type="ChEBI" id="CHEBI:43474"/>
        <dbReference type="ChEBI" id="CHEBI:59918"/>
        <dbReference type="ChEBI" id="CHEBI:64479"/>
        <dbReference type="ChEBI" id="CHEBI:138651"/>
        <dbReference type="EC" id="2.3.1.274"/>
    </reaction>
</comment>
<accession>A0A5C0UK01</accession>
<keyword evidence="12" id="KW-1185">Reference proteome</keyword>
<comment type="pathway">
    <text evidence="10">Lipid metabolism; phospholipid metabolism.</text>
</comment>
<evidence type="ECO:0000256" key="3">
    <source>
        <dbReference type="ARBA" id="ARBA00022516"/>
    </source>
</evidence>
<comment type="function">
    <text evidence="10">Catalyzes the reversible formation of acyl-phosphate (acyl-PO(4)) from acyl-[acyl-carrier-protein] (acyl-ACP). This enzyme utilizes acyl-ACP as fatty acyl donor, but not acyl-CoA.</text>
</comment>
<dbReference type="PANTHER" id="PTHR30100:SF1">
    <property type="entry name" value="PHOSPHATE ACYLTRANSFERASE"/>
    <property type="match status" value="1"/>
</dbReference>
<organism evidence="11 12">
    <name type="scientific">Candidatus Nesciobacter abundans</name>
    <dbReference type="NCBI Taxonomy" id="2601668"/>
    <lineage>
        <taxon>Bacteria</taxon>
        <taxon>Pseudomonadati</taxon>
        <taxon>Pseudomonadota</taxon>
        <taxon>Alphaproteobacteria</taxon>
        <taxon>Holosporales</taxon>
        <taxon>Holosporaceae</taxon>
        <taxon>Candidatus Nesciobacter</taxon>
    </lineage>
</organism>
<evidence type="ECO:0000256" key="2">
    <source>
        <dbReference type="ARBA" id="ARBA00022490"/>
    </source>
</evidence>
<sequence>MSLTLSIDCMGGDLGPQMVFDSVKIFLEENKDLSVSLYTTILPEENFFRNFEGRVELVKCSDFVDPKKNILDSLKYYKKSTMGLALKSVKDGASQGVITLGSTGPYMILSRKILGFFEGFSKTPLAVFIPGYKKSKVLTDIGANLTCSAKDLHSFGVLGSILAKCYLGVDKPKVSLINVGHENIKGTPEVREAGDMMEKDGNFDGFIDSDKIFSCDADVIVTDGFSGNCISKSCEGTFRFLRSKLEKNFITRMLVKVLNRWSEDKYNGAIMMGIKGLSIKAHGSSSEKSFLQSLRTASKFIRSYEKLKQETNDASLIEQKIST</sequence>
<dbReference type="SUPFAM" id="SSF53659">
    <property type="entry name" value="Isocitrate/Isopropylmalate dehydrogenase-like"/>
    <property type="match status" value="1"/>
</dbReference>
<dbReference type="Gene3D" id="3.40.718.10">
    <property type="entry name" value="Isopropylmalate Dehydrogenase"/>
    <property type="match status" value="1"/>
</dbReference>
<keyword evidence="5 10" id="KW-0443">Lipid metabolism</keyword>
<dbReference type="HAMAP" id="MF_00019">
    <property type="entry name" value="PlsX"/>
    <property type="match status" value="1"/>
</dbReference>
<dbReference type="GO" id="GO:0005737">
    <property type="term" value="C:cytoplasm"/>
    <property type="evidence" value="ECO:0007669"/>
    <property type="project" value="UniProtKB-SubCell"/>
</dbReference>
<evidence type="ECO:0000256" key="4">
    <source>
        <dbReference type="ARBA" id="ARBA00022679"/>
    </source>
</evidence>
<proteinExistence type="inferred from homology"/>
<keyword evidence="6 10" id="KW-0594">Phospholipid biosynthesis</keyword>
<dbReference type="UniPathway" id="UPA00085"/>
<evidence type="ECO:0000313" key="11">
    <source>
        <dbReference type="EMBL" id="QEK39174.1"/>
    </source>
</evidence>
<gene>
    <name evidence="10" type="primary">plsX</name>
    <name evidence="11" type="ORF">FZC36_01885</name>
</gene>
<dbReference type="RefSeq" id="WP_148972297.1">
    <property type="nucleotide sequence ID" value="NZ_CP043314.1"/>
</dbReference>
<evidence type="ECO:0000256" key="8">
    <source>
        <dbReference type="ARBA" id="ARBA00024069"/>
    </source>
</evidence>
<dbReference type="GO" id="GO:0006633">
    <property type="term" value="P:fatty acid biosynthetic process"/>
    <property type="evidence" value="ECO:0007669"/>
    <property type="project" value="UniProtKB-UniRule"/>
</dbReference>
<protein>
    <recommendedName>
        <fullName evidence="8 10">Phosphate acyltransferase</fullName>
        <ecNumber evidence="8 10">2.3.1.274</ecNumber>
    </recommendedName>
    <alternativeName>
        <fullName evidence="10">Acyl-ACP phosphotransacylase</fullName>
    </alternativeName>
    <alternativeName>
        <fullName evidence="10">Acyl-[acyl-carrier-protein]--phosphate acyltransferase</fullName>
    </alternativeName>
    <alternativeName>
        <fullName evidence="10">Phosphate-acyl-ACP acyltransferase</fullName>
    </alternativeName>
</protein>
<name>A0A5C0UK01_9PROT</name>
<dbReference type="InterPro" id="IPR012281">
    <property type="entry name" value="Phospholipid_synth_PlsX-like"/>
</dbReference>
<keyword evidence="7 10" id="KW-1208">Phospholipid metabolism</keyword>
<keyword evidence="2 10" id="KW-0963">Cytoplasm</keyword>
<evidence type="ECO:0000256" key="7">
    <source>
        <dbReference type="ARBA" id="ARBA00023264"/>
    </source>
</evidence>
<dbReference type="Proteomes" id="UP000324924">
    <property type="component" value="Chromosome"/>
</dbReference>
<keyword evidence="4 10" id="KW-0808">Transferase</keyword>
<evidence type="ECO:0000256" key="1">
    <source>
        <dbReference type="ARBA" id="ARBA00001232"/>
    </source>
</evidence>
<dbReference type="AlphaFoldDB" id="A0A5C0UK01"/>
<evidence type="ECO:0000256" key="9">
    <source>
        <dbReference type="ARBA" id="ARBA00046608"/>
    </source>
</evidence>
<dbReference type="OrthoDB" id="9806408at2"/>
<dbReference type="EMBL" id="CP043314">
    <property type="protein sequence ID" value="QEK39174.1"/>
    <property type="molecule type" value="Genomic_DNA"/>
</dbReference>
<evidence type="ECO:0000256" key="10">
    <source>
        <dbReference type="HAMAP-Rule" id="MF_00019"/>
    </source>
</evidence>
<evidence type="ECO:0000256" key="6">
    <source>
        <dbReference type="ARBA" id="ARBA00023209"/>
    </source>
</evidence>
<evidence type="ECO:0000313" key="12">
    <source>
        <dbReference type="Proteomes" id="UP000324924"/>
    </source>
</evidence>
<dbReference type="EC" id="2.3.1.274" evidence="8 10"/>
<dbReference type="KEGG" id="nabu:FZC36_01885"/>
<dbReference type="PANTHER" id="PTHR30100">
    <property type="entry name" value="FATTY ACID/PHOSPHOLIPID SYNTHESIS PROTEIN PLSX"/>
    <property type="match status" value="1"/>
</dbReference>
<keyword evidence="3 10" id="KW-0444">Lipid biosynthesis</keyword>
<comment type="similarity">
    <text evidence="10">Belongs to the PlsX family.</text>
</comment>
<dbReference type="GO" id="GO:0043811">
    <property type="term" value="F:phosphate:acyl-[acyl carrier protein] acyltransferase activity"/>
    <property type="evidence" value="ECO:0007669"/>
    <property type="project" value="UniProtKB-UniRule"/>
</dbReference>
<dbReference type="Pfam" id="PF02504">
    <property type="entry name" value="FA_synthesis"/>
    <property type="match status" value="1"/>
</dbReference>
<comment type="subcellular location">
    <subcellularLocation>
        <location evidence="10">Cytoplasm</location>
    </subcellularLocation>
    <text evidence="10">Associated with the membrane possibly through PlsY.</text>
</comment>
<dbReference type="GO" id="GO:0008654">
    <property type="term" value="P:phospholipid biosynthetic process"/>
    <property type="evidence" value="ECO:0007669"/>
    <property type="project" value="UniProtKB-KW"/>
</dbReference>
<reference evidence="11 12" key="1">
    <citation type="submission" date="2019-08" db="EMBL/GenBank/DDBJ databases">
        <title>Highly reduced genomes of protist endosymbionts show evolutionary convergence.</title>
        <authorList>
            <person name="George E."/>
            <person name="Husnik F."/>
            <person name="Tashyreva D."/>
            <person name="Prokopchuk G."/>
            <person name="Horak A."/>
            <person name="Kwong W.K."/>
            <person name="Lukes J."/>
            <person name="Keeling P.J."/>
        </authorList>
    </citation>
    <scope>NUCLEOTIDE SEQUENCE [LARGE SCALE GENOMIC DNA]</scope>
    <source>
        <strain evidence="11">1604HC</strain>
    </source>
</reference>
<dbReference type="PIRSF" id="PIRSF002465">
    <property type="entry name" value="Phsphlp_syn_PlsX"/>
    <property type="match status" value="1"/>
</dbReference>
<evidence type="ECO:0000256" key="5">
    <source>
        <dbReference type="ARBA" id="ARBA00023098"/>
    </source>
</evidence>
<dbReference type="InterPro" id="IPR003664">
    <property type="entry name" value="FA_synthesis"/>
</dbReference>
<comment type="subunit">
    <text evidence="9 10">Homodimer. Probably interacts with PlsY.</text>
</comment>